<dbReference type="InterPro" id="IPR032465">
    <property type="entry name" value="ACMSD"/>
</dbReference>
<dbReference type="InterPro" id="IPR006680">
    <property type="entry name" value="Amidohydro-rel"/>
</dbReference>
<accession>A0A0S4QHA4</accession>
<dbReference type="EMBL" id="FAOZ01000003">
    <property type="protein sequence ID" value="CUU54855.1"/>
    <property type="molecule type" value="Genomic_DNA"/>
</dbReference>
<reference evidence="4" key="1">
    <citation type="submission" date="2015-11" db="EMBL/GenBank/DDBJ databases">
        <authorList>
            <person name="Varghese N."/>
        </authorList>
    </citation>
    <scope>NUCLEOTIDE SEQUENCE [LARGE SCALE GENOMIC DNA]</scope>
    <source>
        <strain evidence="4">DSM 45899</strain>
    </source>
</reference>
<dbReference type="Proteomes" id="UP000198802">
    <property type="component" value="Unassembled WGS sequence"/>
</dbReference>
<name>A0A0S4QHA4_9ACTN</name>
<sequence>MSDRYLIISTDTHAGLPPEQYREYVEPRYRQAFDDAQAADVQASALVTADDHLKFLAEWNSEIGDHGGMEGAWDPTVRTKEMDSEGVAAEVVFPDADSAGVGGVSASPFGSGLNSSGDSDPVLVMAGAKAHNRWAAEFCQSEPDRRYGIAIIPALHDVAAAVAETEWAAENGLRGGIMIPTKWGTYPAYNDPVYDPLWSVCAEAGLVVHTHSGVGPTDYTWAPGFLSIYATESYWWAARPFWALLLGGVFERHPKLKYALAENGAWWVPDILARMDAKWEGDHSTRKFGPKTFRDGMRMKPSDYYRRNVWMASSVMGPLEIDRRHDIGVDRLMWGHDYPHPEGTWPHTREWLRDRFGDVPEADTRRILGLNAAELYDFDLAKLAPVVDRIGPTVEEIHGPARDGGAA</sequence>
<protein>
    <submittedName>
        <fullName evidence="3">Predicted metal-dependent hydrolase, TIM-barrel fold</fullName>
    </submittedName>
</protein>
<dbReference type="Pfam" id="PF04909">
    <property type="entry name" value="Amidohydro_2"/>
    <property type="match status" value="1"/>
</dbReference>
<evidence type="ECO:0000313" key="4">
    <source>
        <dbReference type="Proteomes" id="UP000198802"/>
    </source>
</evidence>
<evidence type="ECO:0000256" key="1">
    <source>
        <dbReference type="ARBA" id="ARBA00023239"/>
    </source>
</evidence>
<dbReference type="PANTHER" id="PTHR21240">
    <property type="entry name" value="2-AMINO-3-CARBOXYLMUCONATE-6-SEMIALDEHYDE DECARBOXYLASE"/>
    <property type="match status" value="1"/>
</dbReference>
<organism evidence="3 4">
    <name type="scientific">Parafrankia irregularis</name>
    <dbReference type="NCBI Taxonomy" id="795642"/>
    <lineage>
        <taxon>Bacteria</taxon>
        <taxon>Bacillati</taxon>
        <taxon>Actinomycetota</taxon>
        <taxon>Actinomycetes</taxon>
        <taxon>Frankiales</taxon>
        <taxon>Frankiaceae</taxon>
        <taxon>Parafrankia</taxon>
    </lineage>
</organism>
<keyword evidence="4" id="KW-1185">Reference proteome</keyword>
<dbReference type="GO" id="GO:0005737">
    <property type="term" value="C:cytoplasm"/>
    <property type="evidence" value="ECO:0007669"/>
    <property type="project" value="TreeGrafter"/>
</dbReference>
<keyword evidence="1" id="KW-0456">Lyase</keyword>
<dbReference type="SUPFAM" id="SSF51556">
    <property type="entry name" value="Metallo-dependent hydrolases"/>
    <property type="match status" value="1"/>
</dbReference>
<keyword evidence="3" id="KW-0378">Hydrolase</keyword>
<proteinExistence type="predicted"/>
<dbReference type="GO" id="GO:0016831">
    <property type="term" value="F:carboxy-lyase activity"/>
    <property type="evidence" value="ECO:0007669"/>
    <property type="project" value="InterPro"/>
</dbReference>
<dbReference type="PANTHER" id="PTHR21240:SF28">
    <property type="entry name" value="ISO-OROTATE DECARBOXYLASE (EUROFUNG)"/>
    <property type="match status" value="1"/>
</dbReference>
<evidence type="ECO:0000313" key="3">
    <source>
        <dbReference type="EMBL" id="CUU54855.1"/>
    </source>
</evidence>
<dbReference type="GO" id="GO:0019748">
    <property type="term" value="P:secondary metabolic process"/>
    <property type="evidence" value="ECO:0007669"/>
    <property type="project" value="TreeGrafter"/>
</dbReference>
<dbReference type="RefSeq" id="WP_091272719.1">
    <property type="nucleotide sequence ID" value="NZ_FAOZ01000003.1"/>
</dbReference>
<dbReference type="InterPro" id="IPR032466">
    <property type="entry name" value="Metal_Hydrolase"/>
</dbReference>
<gene>
    <name evidence="3" type="ORF">Ga0074812_103345</name>
</gene>
<dbReference type="Gene3D" id="3.20.20.140">
    <property type="entry name" value="Metal-dependent hydrolases"/>
    <property type="match status" value="1"/>
</dbReference>
<dbReference type="AlphaFoldDB" id="A0A0S4QHA4"/>
<feature type="domain" description="Amidohydrolase-related" evidence="2">
    <location>
        <begin position="57"/>
        <end position="378"/>
    </location>
</feature>
<evidence type="ECO:0000259" key="2">
    <source>
        <dbReference type="Pfam" id="PF04909"/>
    </source>
</evidence>
<dbReference type="GO" id="GO:0016787">
    <property type="term" value="F:hydrolase activity"/>
    <property type="evidence" value="ECO:0007669"/>
    <property type="project" value="UniProtKB-KW"/>
</dbReference>